<dbReference type="Proteomes" id="UP000037822">
    <property type="component" value="Unassembled WGS sequence"/>
</dbReference>
<evidence type="ECO:0000256" key="2">
    <source>
        <dbReference type="SAM" id="SignalP"/>
    </source>
</evidence>
<feature type="region of interest" description="Disordered" evidence="1">
    <location>
        <begin position="559"/>
        <end position="586"/>
    </location>
</feature>
<evidence type="ECO:0000259" key="3">
    <source>
        <dbReference type="Pfam" id="PF13598"/>
    </source>
</evidence>
<accession>A0A0N1N2K6</accession>
<protein>
    <recommendedName>
        <fullName evidence="7">DUF4139 domain-containing protein</fullName>
    </recommendedName>
</protein>
<dbReference type="OrthoDB" id="580912at2"/>
<evidence type="ECO:0000256" key="1">
    <source>
        <dbReference type="SAM" id="MobiDB-lite"/>
    </source>
</evidence>
<dbReference type="AlphaFoldDB" id="A0A0N1N2K6"/>
<evidence type="ECO:0008006" key="7">
    <source>
        <dbReference type="Google" id="ProtNLM"/>
    </source>
</evidence>
<feature type="chain" id="PRO_5005878463" description="DUF4139 domain-containing protein" evidence="2">
    <location>
        <begin position="19"/>
        <end position="586"/>
    </location>
</feature>
<evidence type="ECO:0000259" key="4">
    <source>
        <dbReference type="Pfam" id="PF13600"/>
    </source>
</evidence>
<dbReference type="NCBIfam" id="TIGR02231">
    <property type="entry name" value="mucoidy inhibitor MuiA family protein"/>
    <property type="match status" value="1"/>
</dbReference>
<feature type="signal peptide" evidence="2">
    <location>
        <begin position="1"/>
        <end position="18"/>
    </location>
</feature>
<dbReference type="Pfam" id="PF13600">
    <property type="entry name" value="DUF4140"/>
    <property type="match status" value="1"/>
</dbReference>
<feature type="domain" description="DUF4140" evidence="4">
    <location>
        <begin position="30"/>
        <end position="133"/>
    </location>
</feature>
<dbReference type="PANTHER" id="PTHR31005:SF8">
    <property type="entry name" value="DUF4139 DOMAIN-CONTAINING PROTEIN"/>
    <property type="match status" value="1"/>
</dbReference>
<dbReference type="RefSeq" id="WP_054210909.1">
    <property type="nucleotide sequence ID" value="NZ_LGSZ01000053.1"/>
</dbReference>
<dbReference type="PATRIC" id="fig|1526658.3.peg.1487"/>
<dbReference type="InterPro" id="IPR025554">
    <property type="entry name" value="DUF4140"/>
</dbReference>
<gene>
    <name evidence="5" type="ORF">AE618_20370</name>
</gene>
<feature type="domain" description="DUF4139" evidence="3">
    <location>
        <begin position="225"/>
        <end position="557"/>
    </location>
</feature>
<dbReference type="EMBL" id="LGSZ01000053">
    <property type="protein sequence ID" value="KPH78795.1"/>
    <property type="molecule type" value="Genomic_DNA"/>
</dbReference>
<sequence>MMTRLAAALFLAPSLAGAAETELASRIERVTVYPDGAVVTRLGKADLLQGASQIVLRGLPATVDPASIRVEGKSFAPGSGNGSFSVGSVDVRLTPGETRPPGLDPVIQAKLRVLREERGVLAGRVSAIETKRAAIERFAQTTPDKLGSESKALPITDWVAVFDTIGTALLKVHEELRGNKIRLDEVDVEIATLERAAPAPLRTGAPKRDIAIAVEATAPVAAEFAVTYRVGGAGWTPQYEARLSTGSGAEKPAIDLVRRAELRQRTGEDWSDVALTLSTTRAAGGTRAPELAPMQVMFFEPITSDLMRGRNIGSAPPALAPSPARAAKAADAEAEASARNIPAARPAEIQTAQVEASAYQASFQVPGRVSIPQDGSSKTVVLSQNKAEPMLSARITPEIEETAYLEAAFTHDDPAALLPGTVALHRDGTYIGRGRIGLVAPGDKVELGFGADDKLKVSRAPVRRRENEPTWLGQTRTDLREFRTVVKSLHAQAVKVTVTERIPFSESSAITVETIAAQTTPPTEKQVGDKRGISAWTFDLAPGAEKEIKVSYRIKWPGDREVTYQQQPMPRPAPLPWSPAGETKGG</sequence>
<comment type="caution">
    <text evidence="5">The sequence shown here is derived from an EMBL/GenBank/DDBJ whole genome shotgun (WGS) entry which is preliminary data.</text>
</comment>
<reference evidence="5 6" key="1">
    <citation type="submission" date="2015-07" db="EMBL/GenBank/DDBJ databases">
        <title>Whole genome sequencing of Bosea vaviloviae isolated from cave pool.</title>
        <authorList>
            <person name="Tan N.E.H."/>
            <person name="Lee Y.P."/>
            <person name="Gan H.M."/>
            <person name="Barton H."/>
            <person name="Savka M.A."/>
        </authorList>
    </citation>
    <scope>NUCLEOTIDE SEQUENCE [LARGE SCALE GENOMIC DNA]</scope>
    <source>
        <strain evidence="5 6">SD260</strain>
    </source>
</reference>
<dbReference type="PANTHER" id="PTHR31005">
    <property type="entry name" value="DUF4139 DOMAIN-CONTAINING PROTEIN"/>
    <property type="match status" value="1"/>
</dbReference>
<evidence type="ECO:0000313" key="5">
    <source>
        <dbReference type="EMBL" id="KPH78795.1"/>
    </source>
</evidence>
<dbReference type="Pfam" id="PF13598">
    <property type="entry name" value="DUF4139"/>
    <property type="match status" value="1"/>
</dbReference>
<dbReference type="InterPro" id="IPR037291">
    <property type="entry name" value="DUF4139"/>
</dbReference>
<dbReference type="InterPro" id="IPR011935">
    <property type="entry name" value="CHP02231"/>
</dbReference>
<organism evidence="5 6">
    <name type="scientific">Bosea vaviloviae</name>
    <dbReference type="NCBI Taxonomy" id="1526658"/>
    <lineage>
        <taxon>Bacteria</taxon>
        <taxon>Pseudomonadati</taxon>
        <taxon>Pseudomonadota</taxon>
        <taxon>Alphaproteobacteria</taxon>
        <taxon>Hyphomicrobiales</taxon>
        <taxon>Boseaceae</taxon>
        <taxon>Bosea</taxon>
    </lineage>
</organism>
<proteinExistence type="predicted"/>
<name>A0A0N1N2K6_9HYPH</name>
<keyword evidence="2" id="KW-0732">Signal</keyword>
<evidence type="ECO:0000313" key="6">
    <source>
        <dbReference type="Proteomes" id="UP000037822"/>
    </source>
</evidence>
<keyword evidence="6" id="KW-1185">Reference proteome</keyword>